<sequence>MSYRIHLPSGVSWTEKTAEAAEETARRFAYEAPGETILIEQVTVYATVTMPERVAPVVTYAAAEALPVGPPGRSF</sequence>
<dbReference type="RefSeq" id="WP_109458549.1">
    <property type="nucleotide sequence ID" value="NZ_QFBC01000004.1"/>
</dbReference>
<protein>
    <submittedName>
        <fullName evidence="1">Uncharacterized protein</fullName>
    </submittedName>
</protein>
<dbReference type="AlphaFoldDB" id="A0A2U2DSP4"/>
<dbReference type="Proteomes" id="UP000245252">
    <property type="component" value="Unassembled WGS sequence"/>
</dbReference>
<organism evidence="1 2">
    <name type="scientific">Metarhizobium album</name>
    <dbReference type="NCBI Taxonomy" id="2182425"/>
    <lineage>
        <taxon>Bacteria</taxon>
        <taxon>Pseudomonadati</taxon>
        <taxon>Pseudomonadota</taxon>
        <taxon>Alphaproteobacteria</taxon>
        <taxon>Hyphomicrobiales</taxon>
        <taxon>Rhizobiaceae</taxon>
        <taxon>Metarhizobium</taxon>
    </lineage>
</organism>
<keyword evidence="2" id="KW-1185">Reference proteome</keyword>
<evidence type="ECO:0000313" key="1">
    <source>
        <dbReference type="EMBL" id="PWE56229.1"/>
    </source>
</evidence>
<proteinExistence type="predicted"/>
<comment type="caution">
    <text evidence="1">The sequence shown here is derived from an EMBL/GenBank/DDBJ whole genome shotgun (WGS) entry which is preliminary data.</text>
</comment>
<evidence type="ECO:0000313" key="2">
    <source>
        <dbReference type="Proteomes" id="UP000245252"/>
    </source>
</evidence>
<dbReference type="EMBL" id="QFBC01000004">
    <property type="protein sequence ID" value="PWE56229.1"/>
    <property type="molecule type" value="Genomic_DNA"/>
</dbReference>
<name>A0A2U2DSP4_9HYPH</name>
<gene>
    <name evidence="1" type="ORF">DEM27_12445</name>
</gene>
<reference evidence="1 2" key="1">
    <citation type="submission" date="2018-05" db="EMBL/GenBank/DDBJ databases">
        <title>The draft genome of strain NS-104.</title>
        <authorList>
            <person name="Hang P."/>
            <person name="Jiang J."/>
        </authorList>
    </citation>
    <scope>NUCLEOTIDE SEQUENCE [LARGE SCALE GENOMIC DNA]</scope>
    <source>
        <strain evidence="1 2">NS-104</strain>
    </source>
</reference>
<accession>A0A2U2DSP4</accession>